<dbReference type="InterPro" id="IPR006913">
    <property type="entry name" value="CENP-V/GFA"/>
</dbReference>
<dbReference type="Gene3D" id="3.90.1590.10">
    <property type="entry name" value="glutathione-dependent formaldehyde- activating enzyme (gfa)"/>
    <property type="match status" value="1"/>
</dbReference>
<evidence type="ECO:0000313" key="6">
    <source>
        <dbReference type="EMBL" id="GGD99965.1"/>
    </source>
</evidence>
<evidence type="ECO:0000256" key="3">
    <source>
        <dbReference type="ARBA" id="ARBA00022833"/>
    </source>
</evidence>
<evidence type="ECO:0000256" key="4">
    <source>
        <dbReference type="ARBA" id="ARBA00023239"/>
    </source>
</evidence>
<protein>
    <recommendedName>
        <fullName evidence="5">CENP-V/GFA domain-containing protein</fullName>
    </recommendedName>
</protein>
<keyword evidence="2" id="KW-0479">Metal-binding</keyword>
<dbReference type="Pfam" id="PF04828">
    <property type="entry name" value="GFA"/>
    <property type="match status" value="1"/>
</dbReference>
<gene>
    <name evidence="6" type="ORF">GCM10011515_19700</name>
</gene>
<comment type="caution">
    <text evidence="6">The sequence shown here is derived from an EMBL/GenBank/DDBJ whole genome shotgun (WGS) entry which is preliminary data.</text>
</comment>
<dbReference type="Proteomes" id="UP000619041">
    <property type="component" value="Unassembled WGS sequence"/>
</dbReference>
<sequence length="131" mass="14370">MSRVAKCQCGALTAVCEGEPEYVSACHCLDCQRRSGAPFAAQARFRADRVVFHGDSRVWSRKGDEGGVADMHFCPGCGSTVWYMARSKPDLVAIPVGTMGDPAMPPPAYSVYEGRKYPWVCIIGDDIERYD</sequence>
<dbReference type="EMBL" id="BMKL01000001">
    <property type="protein sequence ID" value="GGD99965.1"/>
    <property type="molecule type" value="Genomic_DNA"/>
</dbReference>
<dbReference type="PANTHER" id="PTHR33337:SF40">
    <property type="entry name" value="CENP-V_GFA DOMAIN-CONTAINING PROTEIN-RELATED"/>
    <property type="match status" value="1"/>
</dbReference>
<comment type="similarity">
    <text evidence="1">Belongs to the Gfa family.</text>
</comment>
<keyword evidence="3" id="KW-0862">Zinc</keyword>
<reference evidence="7" key="1">
    <citation type="journal article" date="2019" name="Int. J. Syst. Evol. Microbiol.">
        <title>The Global Catalogue of Microorganisms (GCM) 10K type strain sequencing project: providing services to taxonomists for standard genome sequencing and annotation.</title>
        <authorList>
            <consortium name="The Broad Institute Genomics Platform"/>
            <consortium name="The Broad Institute Genome Sequencing Center for Infectious Disease"/>
            <person name="Wu L."/>
            <person name="Ma J."/>
        </authorList>
    </citation>
    <scope>NUCLEOTIDE SEQUENCE [LARGE SCALE GENOMIC DNA]</scope>
    <source>
        <strain evidence="7">CGMCC 1.15959</strain>
    </source>
</reference>
<dbReference type="SUPFAM" id="SSF51316">
    <property type="entry name" value="Mss4-like"/>
    <property type="match status" value="1"/>
</dbReference>
<accession>A0ABQ1SCA0</accession>
<dbReference type="InterPro" id="IPR011057">
    <property type="entry name" value="Mss4-like_sf"/>
</dbReference>
<evidence type="ECO:0000256" key="2">
    <source>
        <dbReference type="ARBA" id="ARBA00022723"/>
    </source>
</evidence>
<keyword evidence="4" id="KW-0456">Lyase</keyword>
<dbReference type="PROSITE" id="PS51891">
    <property type="entry name" value="CENP_V_GFA"/>
    <property type="match status" value="1"/>
</dbReference>
<name>A0ABQ1SCA0_9SPHN</name>
<dbReference type="RefSeq" id="WP_188644972.1">
    <property type="nucleotide sequence ID" value="NZ_BMKL01000001.1"/>
</dbReference>
<dbReference type="PANTHER" id="PTHR33337">
    <property type="entry name" value="GFA DOMAIN-CONTAINING PROTEIN"/>
    <property type="match status" value="1"/>
</dbReference>
<evidence type="ECO:0000256" key="1">
    <source>
        <dbReference type="ARBA" id="ARBA00005495"/>
    </source>
</evidence>
<feature type="domain" description="CENP-V/GFA" evidence="5">
    <location>
        <begin position="3"/>
        <end position="113"/>
    </location>
</feature>
<keyword evidence="7" id="KW-1185">Reference proteome</keyword>
<evidence type="ECO:0000259" key="5">
    <source>
        <dbReference type="PROSITE" id="PS51891"/>
    </source>
</evidence>
<evidence type="ECO:0000313" key="7">
    <source>
        <dbReference type="Proteomes" id="UP000619041"/>
    </source>
</evidence>
<organism evidence="6 7">
    <name type="scientific">Tsuneonella deserti</name>
    <dbReference type="NCBI Taxonomy" id="2035528"/>
    <lineage>
        <taxon>Bacteria</taxon>
        <taxon>Pseudomonadati</taxon>
        <taxon>Pseudomonadota</taxon>
        <taxon>Alphaproteobacteria</taxon>
        <taxon>Sphingomonadales</taxon>
        <taxon>Erythrobacteraceae</taxon>
        <taxon>Tsuneonella</taxon>
    </lineage>
</organism>
<proteinExistence type="inferred from homology"/>